<name>A0A0J9W5G7_FUSO4</name>
<reference evidence="1" key="2">
    <citation type="journal article" date="2010" name="Nature">
        <title>Comparative genomics reveals mobile pathogenicity chromosomes in Fusarium.</title>
        <authorList>
            <person name="Ma L.J."/>
            <person name="van der Does H.C."/>
            <person name="Borkovich K.A."/>
            <person name="Coleman J.J."/>
            <person name="Daboussi M.J."/>
            <person name="Di Pietro A."/>
            <person name="Dufresne M."/>
            <person name="Freitag M."/>
            <person name="Grabherr M."/>
            <person name="Henrissat B."/>
            <person name="Houterman P.M."/>
            <person name="Kang S."/>
            <person name="Shim W.B."/>
            <person name="Woloshuk C."/>
            <person name="Xie X."/>
            <person name="Xu J.R."/>
            <person name="Antoniw J."/>
            <person name="Baker S.E."/>
            <person name="Bluhm B.H."/>
            <person name="Breakspear A."/>
            <person name="Brown D.W."/>
            <person name="Butchko R.A."/>
            <person name="Chapman S."/>
            <person name="Coulson R."/>
            <person name="Coutinho P.M."/>
            <person name="Danchin E.G."/>
            <person name="Diener A."/>
            <person name="Gale L.R."/>
            <person name="Gardiner D.M."/>
            <person name="Goff S."/>
            <person name="Hammond-Kosack K.E."/>
            <person name="Hilburn K."/>
            <person name="Hua-Van A."/>
            <person name="Jonkers W."/>
            <person name="Kazan K."/>
            <person name="Kodira C.D."/>
            <person name="Koehrsen M."/>
            <person name="Kumar L."/>
            <person name="Lee Y.H."/>
            <person name="Li L."/>
            <person name="Manners J.M."/>
            <person name="Miranda-Saavedra D."/>
            <person name="Mukherjee M."/>
            <person name="Park G."/>
            <person name="Park J."/>
            <person name="Park S.Y."/>
            <person name="Proctor R.H."/>
            <person name="Regev A."/>
            <person name="Ruiz-Roldan M.C."/>
            <person name="Sain D."/>
            <person name="Sakthikumar S."/>
            <person name="Sykes S."/>
            <person name="Schwartz D.C."/>
            <person name="Turgeon B.G."/>
            <person name="Wapinski I."/>
            <person name="Yoder O."/>
            <person name="Young S."/>
            <person name="Zeng Q."/>
            <person name="Zhou S."/>
            <person name="Galagan J."/>
            <person name="Cuomo C.A."/>
            <person name="Kistler H.C."/>
            <person name="Rep M."/>
        </authorList>
    </citation>
    <scope>NUCLEOTIDE SEQUENCE [LARGE SCALE GENOMIC DNA]</scope>
    <source>
        <strain evidence="1">4287</strain>
    </source>
</reference>
<proteinExistence type="predicted"/>
<dbReference type="KEGG" id="fox:FOXG_15676"/>
<sequence>MTHDLHTLYYNSPARPSKVFTLSSPSSSTLPIIIVVCAIMTPKALTSLPSEIRQQIFKECLAVDGGYVYDVDADKLTNADGTAIDLSLLYTCRSIANDTRAMPLAVNTIRFSTVFRQDWRSLAGCFDLAATTYYVLETDFMFHLAHLITPGMFAQLELMCPGFQALLKIELVGHETWIYHNNNPEIIFESDKLRPSVCSMVRQYLKIIDLIKINGIAITCPFGSLHDEANANASYHKRRKPWTQGELREATSYCLKLISEAQPEEFAKYVYKSLPHWIGKHPAQDFVKLKFNLWDIPSREQVANMLELLDIGAFVWDLAATWHYAPVSFYDHVGKGVPHDRRSPEFENPDGLLEHFTTRCREKLRFSATAAAIRFLKRLPINQRLLIRRLVLHEDLPSVHLPSRHTQGLIPLLKENPLLRVERHASVFGCVASQRRDAVRVLINIEEGEEMLPRPKVLNRDFEANIYYWLLDALAVVDSGLDTKRFTFVLEAGQYSDYCSELFQKVIQTEISKSKAWKICLETGLLAFLGPTRMDENTARYAKDPRFEKLIELLGNQTSSFRCDFNPGVPLDADTLVEDAKVRHGEDISDKWVSDWRHDFVPMPYDLYHNMMVAPNYEFQTREEYIESRGRSMKKEDS</sequence>
<reference evidence="1" key="1">
    <citation type="submission" date="2007-04" db="EMBL/GenBank/DDBJ databases">
        <authorList>
            <consortium name="The Broad Institute Genome Sequencing Platform"/>
            <person name="Birren B."/>
            <person name="Lander E."/>
            <person name="Galagan J."/>
            <person name="Nusbaum C."/>
            <person name="Devon K."/>
            <person name="Ma L.-J."/>
            <person name="Jaffe D."/>
            <person name="Butler J."/>
            <person name="Alvarez P."/>
            <person name="Gnerre S."/>
            <person name="Grabherr M."/>
            <person name="Kleber M."/>
            <person name="Mauceli E."/>
            <person name="Brockman W."/>
            <person name="MacCallum I.A."/>
            <person name="Young S."/>
            <person name="LaButti K."/>
            <person name="DeCaprio D."/>
            <person name="Crawford M."/>
            <person name="Koehrsen M."/>
            <person name="Engels R."/>
            <person name="Montgomery P."/>
            <person name="Pearson M."/>
            <person name="Howarth C."/>
            <person name="Larson L."/>
            <person name="White J."/>
            <person name="O'Leary S."/>
            <person name="Kodira C."/>
            <person name="Zeng Q."/>
            <person name="Yandava C."/>
            <person name="Alvarado L."/>
            <person name="Kistler C."/>
            <person name="Shim W.-B."/>
            <person name="Kang S."/>
            <person name="Woloshuk C."/>
        </authorList>
    </citation>
    <scope>NUCLEOTIDE SEQUENCE</scope>
    <source>
        <strain evidence="1">4287</strain>
    </source>
</reference>
<evidence type="ECO:0000313" key="1">
    <source>
        <dbReference type="EMBL" id="KNB18011.1"/>
    </source>
</evidence>
<gene>
    <name evidence="1" type="ORF">FOXG_15676</name>
</gene>
<dbReference type="AlphaFoldDB" id="A0A0J9W5G7"/>
<dbReference type="EMBL" id="DS231724">
    <property type="protein sequence ID" value="KNB18011.1"/>
    <property type="molecule type" value="Genomic_DNA"/>
</dbReference>
<evidence type="ECO:0000313" key="2">
    <source>
        <dbReference type="Proteomes" id="UP000009097"/>
    </source>
</evidence>
<organism evidence="1 2">
    <name type="scientific">Fusarium oxysporum f. sp. lycopersici (strain 4287 / CBS 123668 / FGSC 9935 / NRRL 34936)</name>
    <name type="common">Fusarium vascular wilt of tomato</name>
    <dbReference type="NCBI Taxonomy" id="426428"/>
    <lineage>
        <taxon>Eukaryota</taxon>
        <taxon>Fungi</taxon>
        <taxon>Dikarya</taxon>
        <taxon>Ascomycota</taxon>
        <taxon>Pezizomycotina</taxon>
        <taxon>Sordariomycetes</taxon>
        <taxon>Hypocreomycetidae</taxon>
        <taxon>Hypocreales</taxon>
        <taxon>Nectriaceae</taxon>
        <taxon>Fusarium</taxon>
        <taxon>Fusarium oxysporum species complex</taxon>
    </lineage>
</organism>
<dbReference type="OrthoDB" id="5062850at2759"/>
<dbReference type="VEuPathDB" id="FungiDB:FOXG_15676"/>
<dbReference type="GeneID" id="28956692"/>
<dbReference type="RefSeq" id="XP_018256056.1">
    <property type="nucleotide sequence ID" value="XM_018395780.1"/>
</dbReference>
<accession>A0A0J9W5G7</accession>
<dbReference type="Proteomes" id="UP000009097">
    <property type="component" value="Unassembled WGS sequence"/>
</dbReference>
<protein>
    <submittedName>
        <fullName evidence="1">Uncharacterized protein</fullName>
    </submittedName>
</protein>